<proteinExistence type="inferred from homology"/>
<dbReference type="GO" id="GO:0003723">
    <property type="term" value="F:RNA binding"/>
    <property type="evidence" value="ECO:0007669"/>
    <property type="project" value="InterPro"/>
</dbReference>
<sequence length="189" mass="22003">MTLTWQTCFGMKYLYQEQNREAKVSKMTPSTAKRLLELEPEDSDTYVLLSNMYAVSGKWDESNRTKKFMKDRSMKKVSGSSWIEVKKQFIHSLLEQKDSSTCIHSEKLAITFGLLTLSNAVPLRVMKNLRLCHHNWIKGKITSINLKLNSVFLIDNFWLKPLKVQQEFTKVKNTKVSDDQPDMDQPSYD</sequence>
<dbReference type="InterPro" id="IPR032867">
    <property type="entry name" value="DYW_dom"/>
</dbReference>
<keyword evidence="4" id="KW-1185">Reference proteome</keyword>
<dbReference type="InterPro" id="IPR046848">
    <property type="entry name" value="E_motif"/>
</dbReference>
<dbReference type="AlphaFoldDB" id="A0A2U1PC20"/>
<comment type="caution">
    <text evidence="3">The sequence shown here is derived from an EMBL/GenBank/DDBJ whole genome shotgun (WGS) entry which is preliminary data.</text>
</comment>
<dbReference type="PANTHER" id="PTHR47926">
    <property type="entry name" value="PENTATRICOPEPTIDE REPEAT-CONTAINING PROTEIN"/>
    <property type="match status" value="1"/>
</dbReference>
<dbReference type="GO" id="GO:0008270">
    <property type="term" value="F:zinc ion binding"/>
    <property type="evidence" value="ECO:0007669"/>
    <property type="project" value="InterPro"/>
</dbReference>
<reference evidence="3 4" key="1">
    <citation type="journal article" date="2018" name="Mol. Plant">
        <title>The genome of Artemisia annua provides insight into the evolution of Asteraceae family and artemisinin biosynthesis.</title>
        <authorList>
            <person name="Shen Q."/>
            <person name="Zhang L."/>
            <person name="Liao Z."/>
            <person name="Wang S."/>
            <person name="Yan T."/>
            <person name="Shi P."/>
            <person name="Liu M."/>
            <person name="Fu X."/>
            <person name="Pan Q."/>
            <person name="Wang Y."/>
            <person name="Lv Z."/>
            <person name="Lu X."/>
            <person name="Zhang F."/>
            <person name="Jiang W."/>
            <person name="Ma Y."/>
            <person name="Chen M."/>
            <person name="Hao X."/>
            <person name="Li L."/>
            <person name="Tang Y."/>
            <person name="Lv G."/>
            <person name="Zhou Y."/>
            <person name="Sun X."/>
            <person name="Brodelius P.E."/>
            <person name="Rose J.K.C."/>
            <person name="Tang K."/>
        </authorList>
    </citation>
    <scope>NUCLEOTIDE SEQUENCE [LARGE SCALE GENOMIC DNA]</scope>
    <source>
        <strain evidence="4">cv. Huhao1</strain>
        <tissue evidence="3">Leaf</tissue>
    </source>
</reference>
<feature type="domain" description="DYW" evidence="2">
    <location>
        <begin position="95"/>
        <end position="135"/>
    </location>
</feature>
<dbReference type="Pfam" id="PF14432">
    <property type="entry name" value="DYW_deaminase"/>
    <property type="match status" value="1"/>
</dbReference>
<dbReference type="InterPro" id="IPR046960">
    <property type="entry name" value="PPR_At4g14850-like_plant"/>
</dbReference>
<gene>
    <name evidence="3" type="ORF">CTI12_AA167320</name>
</gene>
<accession>A0A2U1PC20</accession>
<dbReference type="Pfam" id="PF20431">
    <property type="entry name" value="E_motif"/>
    <property type="match status" value="1"/>
</dbReference>
<dbReference type="Proteomes" id="UP000245207">
    <property type="component" value="Unassembled WGS sequence"/>
</dbReference>
<dbReference type="GO" id="GO:0009451">
    <property type="term" value="P:RNA modification"/>
    <property type="evidence" value="ECO:0007669"/>
    <property type="project" value="InterPro"/>
</dbReference>
<evidence type="ECO:0000259" key="2">
    <source>
        <dbReference type="Pfam" id="PF14432"/>
    </source>
</evidence>
<organism evidence="3 4">
    <name type="scientific">Artemisia annua</name>
    <name type="common">Sweet wormwood</name>
    <dbReference type="NCBI Taxonomy" id="35608"/>
    <lineage>
        <taxon>Eukaryota</taxon>
        <taxon>Viridiplantae</taxon>
        <taxon>Streptophyta</taxon>
        <taxon>Embryophyta</taxon>
        <taxon>Tracheophyta</taxon>
        <taxon>Spermatophyta</taxon>
        <taxon>Magnoliopsida</taxon>
        <taxon>eudicotyledons</taxon>
        <taxon>Gunneridae</taxon>
        <taxon>Pentapetalae</taxon>
        <taxon>asterids</taxon>
        <taxon>campanulids</taxon>
        <taxon>Asterales</taxon>
        <taxon>Asteraceae</taxon>
        <taxon>Asteroideae</taxon>
        <taxon>Anthemideae</taxon>
        <taxon>Artemisiinae</taxon>
        <taxon>Artemisia</taxon>
    </lineage>
</organism>
<dbReference type="STRING" id="35608.A0A2U1PC20"/>
<evidence type="ECO:0000313" key="4">
    <source>
        <dbReference type="Proteomes" id="UP000245207"/>
    </source>
</evidence>
<evidence type="ECO:0000313" key="3">
    <source>
        <dbReference type="EMBL" id="PWA83277.1"/>
    </source>
</evidence>
<protein>
    <submittedName>
        <fullName evidence="3">Pentatricopeptide repeat (PPR) superfamily protein</fullName>
    </submittedName>
</protein>
<name>A0A2U1PC20_ARTAN</name>
<evidence type="ECO:0000256" key="1">
    <source>
        <dbReference type="ARBA" id="ARBA00006643"/>
    </source>
</evidence>
<dbReference type="EMBL" id="PKPP01001368">
    <property type="protein sequence ID" value="PWA83277.1"/>
    <property type="molecule type" value="Genomic_DNA"/>
</dbReference>
<dbReference type="OrthoDB" id="185373at2759"/>
<comment type="similarity">
    <text evidence="1">Belongs to the PPR family. PCMP-H subfamily.</text>
</comment>